<evidence type="ECO:0000313" key="1">
    <source>
        <dbReference type="EMBL" id="ACM27532.1"/>
    </source>
</evidence>
<dbReference type="eggNOG" id="ENOG503153J">
    <property type="taxonomic scope" value="Bacteria"/>
</dbReference>
<protein>
    <submittedName>
        <fullName evidence="1">Uncharacterized protein</fullName>
    </submittedName>
</protein>
<evidence type="ECO:0000313" key="2">
    <source>
        <dbReference type="Proteomes" id="UP000001600"/>
    </source>
</evidence>
<proteinExistence type="predicted"/>
<accession>B9J9D0</accession>
<dbReference type="EMBL" id="CP000628">
    <property type="protein sequence ID" value="ACM27532.1"/>
    <property type="molecule type" value="Genomic_DNA"/>
</dbReference>
<dbReference type="Proteomes" id="UP000001600">
    <property type="component" value="Chromosome 1"/>
</dbReference>
<dbReference type="HOGENOM" id="CLU_196078_0_0_5"/>
<gene>
    <name evidence="1" type="ordered locus">Arad_3626</name>
</gene>
<organism evidence="1 2">
    <name type="scientific">Rhizobium rhizogenes (strain K84 / ATCC BAA-868)</name>
    <name type="common">Agrobacterium radiobacter</name>
    <dbReference type="NCBI Taxonomy" id="311403"/>
    <lineage>
        <taxon>Bacteria</taxon>
        <taxon>Pseudomonadati</taxon>
        <taxon>Pseudomonadota</taxon>
        <taxon>Alphaproteobacteria</taxon>
        <taxon>Hyphomicrobiales</taxon>
        <taxon>Rhizobiaceae</taxon>
        <taxon>Rhizobium/Agrobacterium group</taxon>
        <taxon>Rhizobium</taxon>
    </lineage>
</organism>
<reference evidence="1 2" key="1">
    <citation type="journal article" date="2009" name="J. Bacteriol.">
        <title>Genome sequences of three Agrobacterium biovars help elucidate the evolution of multichromosome genomes in bacteria.</title>
        <authorList>
            <person name="Slater S.C."/>
            <person name="Goldman B.S."/>
            <person name="Goodner B."/>
            <person name="Setubal J.C."/>
            <person name="Farrand S.K."/>
            <person name="Nester E.W."/>
            <person name="Burr T.J."/>
            <person name="Banta L."/>
            <person name="Dickerman A.W."/>
            <person name="Paulsen I."/>
            <person name="Otten L."/>
            <person name="Suen G."/>
            <person name="Welch R."/>
            <person name="Almeida N.F."/>
            <person name="Arnold F."/>
            <person name="Burton O.T."/>
            <person name="Du Z."/>
            <person name="Ewing A."/>
            <person name="Godsy E."/>
            <person name="Heisel S."/>
            <person name="Houmiel K.L."/>
            <person name="Jhaveri J."/>
            <person name="Lu J."/>
            <person name="Miller N.M."/>
            <person name="Norton S."/>
            <person name="Chen Q."/>
            <person name="Phoolcharoen W."/>
            <person name="Ohlin V."/>
            <person name="Ondrusek D."/>
            <person name="Pride N."/>
            <person name="Stricklin S.L."/>
            <person name="Sun J."/>
            <person name="Wheeler C."/>
            <person name="Wilson L."/>
            <person name="Zhu H."/>
            <person name="Wood D.W."/>
        </authorList>
    </citation>
    <scope>NUCLEOTIDE SEQUENCE [LARGE SCALE GENOMIC DNA]</scope>
    <source>
        <strain evidence="2">K84 / ATCC BAA-868</strain>
    </source>
</reference>
<sequence length="70" mass="7752">MSAASKSDLTPPEHERTEAVTLAAQWLADELQPPQPIIPILRQRFDLTAMEAIEAAALANRYRICRVAHG</sequence>
<dbReference type="RefSeq" id="WP_012652210.1">
    <property type="nucleotide sequence ID" value="NC_011985.1"/>
</dbReference>
<dbReference type="AlphaFoldDB" id="B9J9D0"/>
<name>B9J9D0_RHIR8</name>
<dbReference type="KEGG" id="ara:Arad_3626"/>